<keyword evidence="4" id="KW-1185">Reference proteome</keyword>
<evidence type="ECO:0000313" key="4">
    <source>
        <dbReference type="Proteomes" id="UP001152888"/>
    </source>
</evidence>
<gene>
    <name evidence="3" type="ORF">ACAOBT_LOCUS4229</name>
</gene>
<dbReference type="InterPro" id="IPR028089">
    <property type="entry name" value="DUF4455"/>
</dbReference>
<organism evidence="3 4">
    <name type="scientific">Acanthoscelides obtectus</name>
    <name type="common">Bean weevil</name>
    <name type="synonym">Bruchus obtectus</name>
    <dbReference type="NCBI Taxonomy" id="200917"/>
    <lineage>
        <taxon>Eukaryota</taxon>
        <taxon>Metazoa</taxon>
        <taxon>Ecdysozoa</taxon>
        <taxon>Arthropoda</taxon>
        <taxon>Hexapoda</taxon>
        <taxon>Insecta</taxon>
        <taxon>Pterygota</taxon>
        <taxon>Neoptera</taxon>
        <taxon>Endopterygota</taxon>
        <taxon>Coleoptera</taxon>
        <taxon>Polyphaga</taxon>
        <taxon>Cucujiformia</taxon>
        <taxon>Chrysomeloidea</taxon>
        <taxon>Chrysomelidae</taxon>
        <taxon>Bruchinae</taxon>
        <taxon>Bruchini</taxon>
        <taxon>Acanthoscelides</taxon>
    </lineage>
</organism>
<evidence type="ECO:0000256" key="1">
    <source>
        <dbReference type="SAM" id="Coils"/>
    </source>
</evidence>
<evidence type="ECO:0000259" key="2">
    <source>
        <dbReference type="Pfam" id="PF14643"/>
    </source>
</evidence>
<sequence length="975" mass="113568">MCDDFDPACLPEEFVSVSRPSKIIDRLIEKRRKLHEEAIACMRNRIKEINLEVDEVIKCKSVVFQQRSQEAEDDITECLKQLKGIEDLDLDTLRQKETAFPDSVSSIEQANRTQLSTIEAFYEFLVKTEKHRTEKIKALMKQTLQKLQDIGYRLPYNNEEYFGNEIIDLNKITLNNMQAFEDLKKELEIRAVHDMQMRSGEILAAKEMVKKCLRKQLRRSVSRFAGMIKSTTAIGNPDISQQISTIQSFQSMMQGSEGSDMSVPVTEKDVEDWLQQTRVTLAALDQGAKHLVSLYKNIIVILFNRFFSELDDFKKVIRRHSILNENEIEEFQSEIYTPTVDELDIRLKSDLQKLQMVWAKTIDKMKETVENTYNFLKGASSLWDKHFRRVREAQYLVLQDVENMTEVNNLSIGEYEAKLNILIDKLRQGPNEKKLNKLVNEVYGILDGIKNAYVVHCNTEIQVVQKYKSMVECEVEVLMAEISRLLIIYPPDEDRDPKKQRGRGSQTEVTKIDPDEALLPMQMLYCIFQVDAVKNWMFGLWEAINQYKTVGKSEIMAITESWLDGQISKIRHRLSVKLAFHTPRYLKVEFSIYQKRKRELDEHNGRLDRHKKAAEARIKALKEASAENVLKYAGICDSFKEVCQTFLENSQKQTFSSAIRMACATLNPTLEKYQLALSKQLNEHLRDVDDFWDELTVSGYLFLEAIKLFREGGNYSPEEITTLQKTLKKLETTVKRQLDGITNSAKSAIKPYAAQLEKRHAEVILTVSEVIKEFEHNEHTERLINRTHQRIKDEMYRIKMKQRQINIHLKKLVNEFEVNVGKYGYLDTLMEKLDGIFDGFYAFSNIIAHPQPIVLYSAHGETISEAKHSGDYLKCLYDQEPSEEDNFLSKLNRILYDSLSEIQRYSKVTCQSIHQENYVIIVSSHPSDPFKSNNHHVTKSDKNMRQMDRRQQIFSKCRSLELSYVLKVLERKKFI</sequence>
<name>A0A9P0P065_ACAOB</name>
<keyword evidence="1" id="KW-0175">Coiled coil</keyword>
<proteinExistence type="predicted"/>
<comment type="caution">
    <text evidence="3">The sequence shown here is derived from an EMBL/GenBank/DDBJ whole genome shotgun (WGS) entry which is preliminary data.</text>
</comment>
<dbReference type="Proteomes" id="UP001152888">
    <property type="component" value="Unassembled WGS sequence"/>
</dbReference>
<evidence type="ECO:0000313" key="3">
    <source>
        <dbReference type="EMBL" id="CAH1961585.1"/>
    </source>
</evidence>
<dbReference type="Pfam" id="PF14643">
    <property type="entry name" value="DUF4455"/>
    <property type="match status" value="1"/>
</dbReference>
<dbReference type="AlphaFoldDB" id="A0A9P0P065"/>
<dbReference type="EMBL" id="CAKOFQ010006696">
    <property type="protein sequence ID" value="CAH1961585.1"/>
    <property type="molecule type" value="Genomic_DNA"/>
</dbReference>
<reference evidence="3" key="1">
    <citation type="submission" date="2022-03" db="EMBL/GenBank/DDBJ databases">
        <authorList>
            <person name="Sayadi A."/>
        </authorList>
    </citation>
    <scope>NUCLEOTIDE SEQUENCE</scope>
</reference>
<dbReference type="OrthoDB" id="431588at2759"/>
<feature type="coiled-coil region" evidence="1">
    <location>
        <begin position="593"/>
        <end position="624"/>
    </location>
</feature>
<accession>A0A9P0P065</accession>
<feature type="domain" description="DUF4455" evidence="2">
    <location>
        <begin position="29"/>
        <end position="486"/>
    </location>
</feature>
<protein>
    <recommendedName>
        <fullName evidence="2">DUF4455 domain-containing protein</fullName>
    </recommendedName>
</protein>